<keyword evidence="1" id="KW-1133">Transmembrane helix</keyword>
<dbReference type="EMBL" id="BPVZ01000003">
    <property type="protein sequence ID" value="GKU89453.1"/>
    <property type="molecule type" value="Genomic_DNA"/>
</dbReference>
<gene>
    <name evidence="2" type="ORF">SLEP1_g3587</name>
</gene>
<dbReference type="Proteomes" id="UP001054252">
    <property type="component" value="Unassembled WGS sequence"/>
</dbReference>
<reference evidence="2 3" key="1">
    <citation type="journal article" date="2021" name="Commun. Biol.">
        <title>The genome of Shorea leprosula (Dipterocarpaceae) highlights the ecological relevance of drought in aseasonal tropical rainforests.</title>
        <authorList>
            <person name="Ng K.K.S."/>
            <person name="Kobayashi M.J."/>
            <person name="Fawcett J.A."/>
            <person name="Hatakeyama M."/>
            <person name="Paape T."/>
            <person name="Ng C.H."/>
            <person name="Ang C.C."/>
            <person name="Tnah L.H."/>
            <person name="Lee C.T."/>
            <person name="Nishiyama T."/>
            <person name="Sese J."/>
            <person name="O'Brien M.J."/>
            <person name="Copetti D."/>
            <person name="Mohd Noor M.I."/>
            <person name="Ong R.C."/>
            <person name="Putra M."/>
            <person name="Sireger I.Z."/>
            <person name="Indrioko S."/>
            <person name="Kosugi Y."/>
            <person name="Izuno A."/>
            <person name="Isagi Y."/>
            <person name="Lee S.L."/>
            <person name="Shimizu K.K."/>
        </authorList>
    </citation>
    <scope>NUCLEOTIDE SEQUENCE [LARGE SCALE GENOMIC DNA]</scope>
    <source>
        <strain evidence="2">214</strain>
    </source>
</reference>
<evidence type="ECO:0000313" key="2">
    <source>
        <dbReference type="EMBL" id="GKU89453.1"/>
    </source>
</evidence>
<protein>
    <submittedName>
        <fullName evidence="2">Uncharacterized protein</fullName>
    </submittedName>
</protein>
<keyword evidence="1" id="KW-0472">Membrane</keyword>
<keyword evidence="1" id="KW-0812">Transmembrane</keyword>
<keyword evidence="3" id="KW-1185">Reference proteome</keyword>
<proteinExistence type="predicted"/>
<comment type="caution">
    <text evidence="2">The sequence shown here is derived from an EMBL/GenBank/DDBJ whole genome shotgun (WGS) entry which is preliminary data.</text>
</comment>
<dbReference type="AlphaFoldDB" id="A0AAV5HKZ2"/>
<evidence type="ECO:0000256" key="1">
    <source>
        <dbReference type="SAM" id="Phobius"/>
    </source>
</evidence>
<sequence length="116" mass="13235">MKEAAKETQATLVGERWWLNGVECSVGVCKKMRQGFEVGLCGIEGCWHLSQISTTIYLQHLVEVAPYVLYHEVVFLVPTPMLIALSSILASISMFHQSILPFVAWYLEYLWKEKIT</sequence>
<name>A0AAV5HKZ2_9ROSI</name>
<accession>A0AAV5HKZ2</accession>
<organism evidence="2 3">
    <name type="scientific">Rubroshorea leprosula</name>
    <dbReference type="NCBI Taxonomy" id="152421"/>
    <lineage>
        <taxon>Eukaryota</taxon>
        <taxon>Viridiplantae</taxon>
        <taxon>Streptophyta</taxon>
        <taxon>Embryophyta</taxon>
        <taxon>Tracheophyta</taxon>
        <taxon>Spermatophyta</taxon>
        <taxon>Magnoliopsida</taxon>
        <taxon>eudicotyledons</taxon>
        <taxon>Gunneridae</taxon>
        <taxon>Pentapetalae</taxon>
        <taxon>rosids</taxon>
        <taxon>malvids</taxon>
        <taxon>Malvales</taxon>
        <taxon>Dipterocarpaceae</taxon>
        <taxon>Rubroshorea</taxon>
    </lineage>
</organism>
<feature type="transmembrane region" description="Helical" evidence="1">
    <location>
        <begin position="81"/>
        <end position="107"/>
    </location>
</feature>
<evidence type="ECO:0000313" key="3">
    <source>
        <dbReference type="Proteomes" id="UP001054252"/>
    </source>
</evidence>